<feature type="region of interest" description="Disordered" evidence="1">
    <location>
        <begin position="105"/>
        <end position="143"/>
    </location>
</feature>
<dbReference type="EMBL" id="AJIL01000188">
    <property type="protein sequence ID" value="KNE91792.1"/>
    <property type="molecule type" value="Genomic_DNA"/>
</dbReference>
<feature type="compositionally biased region" description="Polar residues" evidence="1">
    <location>
        <begin position="381"/>
        <end position="397"/>
    </location>
</feature>
<accession>A0A0L0UXL3</accession>
<dbReference type="Proteomes" id="UP000054564">
    <property type="component" value="Unassembled WGS sequence"/>
</dbReference>
<feature type="region of interest" description="Disordered" evidence="1">
    <location>
        <begin position="153"/>
        <end position="172"/>
    </location>
</feature>
<feature type="region of interest" description="Disordered" evidence="1">
    <location>
        <begin position="343"/>
        <end position="447"/>
    </location>
</feature>
<protein>
    <submittedName>
        <fullName evidence="2">Uncharacterized protein</fullName>
    </submittedName>
</protein>
<evidence type="ECO:0000313" key="2">
    <source>
        <dbReference type="EMBL" id="KNE91792.1"/>
    </source>
</evidence>
<gene>
    <name evidence="2" type="ORF">PSTG_14809</name>
</gene>
<feature type="compositionally biased region" description="Polar residues" evidence="1">
    <location>
        <begin position="653"/>
        <end position="669"/>
    </location>
</feature>
<reference evidence="3" key="1">
    <citation type="submission" date="2014-03" db="EMBL/GenBank/DDBJ databases">
        <title>The Genome Sequence of Puccinia striiformis f. sp. tritici PST-78.</title>
        <authorList>
            <consortium name="The Broad Institute Genome Sequencing Platform"/>
            <person name="Cuomo C."/>
            <person name="Hulbert S."/>
            <person name="Chen X."/>
            <person name="Walker B."/>
            <person name="Young S.K."/>
            <person name="Zeng Q."/>
            <person name="Gargeya S."/>
            <person name="Fitzgerald M."/>
            <person name="Haas B."/>
            <person name="Abouelleil A."/>
            <person name="Alvarado L."/>
            <person name="Arachchi H.M."/>
            <person name="Berlin A.M."/>
            <person name="Chapman S.B."/>
            <person name="Goldberg J."/>
            <person name="Griggs A."/>
            <person name="Gujja S."/>
            <person name="Hansen M."/>
            <person name="Howarth C."/>
            <person name="Imamovic A."/>
            <person name="Larimer J."/>
            <person name="McCowan C."/>
            <person name="Montmayeur A."/>
            <person name="Murphy C."/>
            <person name="Neiman D."/>
            <person name="Pearson M."/>
            <person name="Priest M."/>
            <person name="Roberts A."/>
            <person name="Saif S."/>
            <person name="Shea T."/>
            <person name="Sisk P."/>
            <person name="Sykes S."/>
            <person name="Wortman J."/>
            <person name="Nusbaum C."/>
            <person name="Birren B."/>
        </authorList>
    </citation>
    <scope>NUCLEOTIDE SEQUENCE [LARGE SCALE GENOMIC DNA]</scope>
    <source>
        <strain evidence="3">race PST-78</strain>
    </source>
</reference>
<organism evidence="2 3">
    <name type="scientific">Puccinia striiformis f. sp. tritici PST-78</name>
    <dbReference type="NCBI Taxonomy" id="1165861"/>
    <lineage>
        <taxon>Eukaryota</taxon>
        <taxon>Fungi</taxon>
        <taxon>Dikarya</taxon>
        <taxon>Basidiomycota</taxon>
        <taxon>Pucciniomycotina</taxon>
        <taxon>Pucciniomycetes</taxon>
        <taxon>Pucciniales</taxon>
        <taxon>Pucciniaceae</taxon>
        <taxon>Puccinia</taxon>
    </lineage>
</organism>
<comment type="caution">
    <text evidence="2">The sequence shown here is derived from an EMBL/GenBank/DDBJ whole genome shotgun (WGS) entry which is preliminary data.</text>
</comment>
<proteinExistence type="predicted"/>
<dbReference type="OrthoDB" id="2507695at2759"/>
<feature type="region of interest" description="Disordered" evidence="1">
    <location>
        <begin position="188"/>
        <end position="227"/>
    </location>
</feature>
<feature type="compositionally biased region" description="Basic residues" evidence="1">
    <location>
        <begin position="690"/>
        <end position="704"/>
    </location>
</feature>
<evidence type="ECO:0000256" key="1">
    <source>
        <dbReference type="SAM" id="MobiDB-lite"/>
    </source>
</evidence>
<feature type="compositionally biased region" description="Basic and acidic residues" evidence="1">
    <location>
        <begin position="740"/>
        <end position="769"/>
    </location>
</feature>
<feature type="region of interest" description="Disordered" evidence="1">
    <location>
        <begin position="554"/>
        <end position="599"/>
    </location>
</feature>
<feature type="compositionally biased region" description="Basic and acidic residues" evidence="1">
    <location>
        <begin position="200"/>
        <end position="210"/>
    </location>
</feature>
<feature type="compositionally biased region" description="Basic and acidic residues" evidence="1">
    <location>
        <begin position="344"/>
        <end position="365"/>
    </location>
</feature>
<name>A0A0L0UXL3_9BASI</name>
<feature type="region of interest" description="Disordered" evidence="1">
    <location>
        <begin position="476"/>
        <end position="507"/>
    </location>
</feature>
<feature type="region of interest" description="Disordered" evidence="1">
    <location>
        <begin position="274"/>
        <end position="330"/>
    </location>
</feature>
<feature type="region of interest" description="Disordered" evidence="1">
    <location>
        <begin position="625"/>
        <end position="769"/>
    </location>
</feature>
<keyword evidence="3" id="KW-1185">Reference proteome</keyword>
<dbReference type="AlphaFoldDB" id="A0A0L0UXL3"/>
<evidence type="ECO:0000313" key="3">
    <source>
        <dbReference type="Proteomes" id="UP000054564"/>
    </source>
</evidence>
<sequence>MIGLALRKDGHILSFLACTSQGFHLINGLPMHPPPASVHSPNLWKSANDVGHAAVPEGFSIVQTAQPGLYPVLRHSLVPVAYADHWAYEYEPVTLITNHLVPQPQQAPPQIGATSGLRPNPVQSEHAQPKTRGLPKKNTYKETGDARVRNVPSQQGIPQVAKAPSPLANDKNPAIESLAASNVDEHTGMIPGAVTTPPKNLDRIGSDKKGNPRAGTNVSKKSEEANSFRISSRPGIIYDETQDQHAPGLVQLGNNLDSAKHVETKKATTSYHLQKFDSNEVSPPTHRISVDTCTPDTPKLSTSGVPGNPDKTSPVHIDNPDGGSPSAEITLTGPVADVTCQARTSHDLQKPETAIDEKELSERRRGGPVSTEAVHLELDNQPRQPENTLRTKMSGESTKTRRGGSIPLPDQTAGSSPPDSAKLTSEKDLGLPTNDPGKASKSSLSAPETEIHLATPVKSYRSALLKSVATPITNMRPVGLEKQVKQTKPSSPAPATKAQDPRPSNKLVNRFLDAKDPGKYRSASTFEPSKLPTADQNFVTTASKDQRAIVRKTLQEEQNNSGPGQIGNSVAGKTSKKEKGQLTKAINVGEKNKEEWPGYEATKGRWEVLNSGPDSQPDLALHREELSKDETIDNEITDKEVNDHRPLGAADHQSLSKSVGQEKLSQNESESVKEARTAENQVNNPQKISSKIKNKKKKQTKNKPNKSPTNMISVDWEVITTPEENEKKATANPRNTLPEDGQKKRIPEDGQEKKLPDDHQEKTRYKGDEGIRMRVVSQADLAYLPPGERLTRQSDAQTETDVVVYKRLYVALHPGSDIKEDEIFPGIKRPRSDPIEEKYYEENPATVTGDKPAKSVEGGTSEAAEHNLVLKDRALEKRLKSWKGEWVKTWKDYKLNLNLMDSLSRHLKVKDNTKYLPLDDLNLDTYKVIRDICCQDQMRFMRGQFWVAKTLGPEESQRRLKTVIAQVSELTVLENWKVIKEQLINRKLLTKGEVQKIETVYNLSRQFPNPINCLPGKSIKLAGKDKSGILEDIEKSLGIVNSMRPNPIELYEFSQSSEIWKSQRELYSSSRYNGFDLRSLLDMARIFRDQPQIFGLEPLMDFINEGSWVPFPWHSSAERNWLVKKIKDAN</sequence>
<feature type="compositionally biased region" description="Basic and acidic residues" evidence="1">
    <location>
        <begin position="625"/>
        <end position="646"/>
    </location>
</feature>
<feature type="compositionally biased region" description="Polar residues" evidence="1">
    <location>
        <begin position="291"/>
        <end position="305"/>
    </location>
</feature>
<feature type="compositionally biased region" description="Basic and acidic residues" evidence="1">
    <location>
        <begin position="590"/>
        <end position="599"/>
    </location>
</feature>
<feature type="compositionally biased region" description="Polar residues" evidence="1">
    <location>
        <begin position="556"/>
        <end position="572"/>
    </location>
</feature>